<dbReference type="AlphaFoldDB" id="A0A450X438"/>
<gene>
    <name evidence="1" type="ORF">BECKLPF1236B_GA0070989_13902</name>
</gene>
<protein>
    <submittedName>
        <fullName evidence="1">Uncharacterized protein</fullName>
    </submittedName>
</protein>
<dbReference type="EMBL" id="CAADFK010000390">
    <property type="protein sequence ID" value="VFK24023.1"/>
    <property type="molecule type" value="Genomic_DNA"/>
</dbReference>
<organism evidence="1">
    <name type="scientific">Candidatus Kentrum sp. LPFa</name>
    <dbReference type="NCBI Taxonomy" id="2126335"/>
    <lineage>
        <taxon>Bacteria</taxon>
        <taxon>Pseudomonadati</taxon>
        <taxon>Pseudomonadota</taxon>
        <taxon>Gammaproteobacteria</taxon>
        <taxon>Candidatus Kentrum</taxon>
    </lineage>
</organism>
<sequence length="66" mass="7559">MPSRKGLNEFDRTIECLQKIVDRDGLTESYRMHGTDMENDSAFDELKKSDRHTKRFAEIAGILNAG</sequence>
<accession>A0A450X438</accession>
<name>A0A450X438_9GAMM</name>
<reference evidence="1" key="1">
    <citation type="submission" date="2019-02" db="EMBL/GenBank/DDBJ databases">
        <authorList>
            <person name="Gruber-Vodicka R. H."/>
            <person name="Seah K. B. B."/>
        </authorList>
    </citation>
    <scope>NUCLEOTIDE SEQUENCE</scope>
    <source>
        <strain evidence="1">BECK_S313</strain>
    </source>
</reference>
<evidence type="ECO:0000313" key="1">
    <source>
        <dbReference type="EMBL" id="VFK24023.1"/>
    </source>
</evidence>
<proteinExistence type="predicted"/>